<dbReference type="AlphaFoldDB" id="A0A0F9I5B3"/>
<accession>A0A0F9I5B3</accession>
<reference evidence="1" key="1">
    <citation type="journal article" date="2015" name="Nature">
        <title>Complex archaea that bridge the gap between prokaryotes and eukaryotes.</title>
        <authorList>
            <person name="Spang A."/>
            <person name="Saw J.H."/>
            <person name="Jorgensen S.L."/>
            <person name="Zaremba-Niedzwiedzka K."/>
            <person name="Martijn J."/>
            <person name="Lind A.E."/>
            <person name="van Eijk R."/>
            <person name="Schleper C."/>
            <person name="Guy L."/>
            <person name="Ettema T.J."/>
        </authorList>
    </citation>
    <scope>NUCLEOTIDE SEQUENCE</scope>
</reference>
<gene>
    <name evidence="1" type="ORF">LCGC14_1983300</name>
</gene>
<dbReference type="EMBL" id="LAZR01022237">
    <property type="protein sequence ID" value="KKL82582.1"/>
    <property type="molecule type" value="Genomic_DNA"/>
</dbReference>
<sequence>RVAVTVTPRDLIQAAYATSPKNQPGVIADEATELLGVVNRSLKAFYHISIQFDPTYFGTSASVADVSSTWTEPEDVGSIFYLEQDSNQKEVVVVLIEEQNAEPDSPAVYSLGRVLIAAAGGGQIPVGNITMYYTKEAADAADLDSTLDALWDEAHNELMVQEIALYLSIKDGRTEEFSGLVSRRNAELARFVAKLEVHYQTIRTQFPLRREINSQSFVGPTDLLAGPAIPQRGGRVVG</sequence>
<comment type="caution">
    <text evidence="1">The sequence shown here is derived from an EMBL/GenBank/DDBJ whole genome shotgun (WGS) entry which is preliminary data.</text>
</comment>
<name>A0A0F9I5B3_9ZZZZ</name>
<organism evidence="1">
    <name type="scientific">marine sediment metagenome</name>
    <dbReference type="NCBI Taxonomy" id="412755"/>
    <lineage>
        <taxon>unclassified sequences</taxon>
        <taxon>metagenomes</taxon>
        <taxon>ecological metagenomes</taxon>
    </lineage>
</organism>
<protein>
    <submittedName>
        <fullName evidence="1">Uncharacterized protein</fullName>
    </submittedName>
</protein>
<evidence type="ECO:0000313" key="1">
    <source>
        <dbReference type="EMBL" id="KKL82582.1"/>
    </source>
</evidence>
<proteinExistence type="predicted"/>
<feature type="non-terminal residue" evidence="1">
    <location>
        <position position="1"/>
    </location>
</feature>